<dbReference type="Pfam" id="PF00293">
    <property type="entry name" value="NUDIX"/>
    <property type="match status" value="1"/>
</dbReference>
<reference evidence="7 8" key="1">
    <citation type="submission" date="2018-07" db="EMBL/GenBank/DDBJ databases">
        <title>Genomic Encyclopedia of Type Strains, Phase IV (KMG-IV): sequencing the most valuable type-strain genomes for metagenomic binning, comparative biology and taxonomic classification.</title>
        <authorList>
            <person name="Goeker M."/>
        </authorList>
    </citation>
    <scope>NUCLEOTIDE SEQUENCE [LARGE SCALE GENOMIC DNA]</scope>
    <source>
        <strain evidence="7 8">DSM 16500</strain>
    </source>
</reference>
<dbReference type="GO" id="GO:0046872">
    <property type="term" value="F:metal ion binding"/>
    <property type="evidence" value="ECO:0007669"/>
    <property type="project" value="UniProtKB-KW"/>
</dbReference>
<organism evidence="7 8">
    <name type="scientific">Aquicella lusitana</name>
    <dbReference type="NCBI Taxonomy" id="254246"/>
    <lineage>
        <taxon>Bacteria</taxon>
        <taxon>Pseudomonadati</taxon>
        <taxon>Pseudomonadota</taxon>
        <taxon>Gammaproteobacteria</taxon>
        <taxon>Legionellales</taxon>
        <taxon>Coxiellaceae</taxon>
        <taxon>Aquicella</taxon>
    </lineage>
</organism>
<dbReference type="InterPro" id="IPR015797">
    <property type="entry name" value="NUDIX_hydrolase-like_dom_sf"/>
</dbReference>
<comment type="cofactor">
    <cofactor evidence="1">
        <name>Mg(2+)</name>
        <dbReference type="ChEBI" id="CHEBI:18420"/>
    </cofactor>
</comment>
<evidence type="ECO:0000256" key="4">
    <source>
        <dbReference type="ARBA" id="ARBA00022801"/>
    </source>
</evidence>
<dbReference type="PROSITE" id="PS00893">
    <property type="entry name" value="NUDIX_BOX"/>
    <property type="match status" value="1"/>
</dbReference>
<protein>
    <submittedName>
        <fullName evidence="7">8-oxo-dGTP diphosphatase</fullName>
    </submittedName>
</protein>
<comment type="similarity">
    <text evidence="2">Belongs to the Nudix hydrolase family.</text>
</comment>
<evidence type="ECO:0000256" key="5">
    <source>
        <dbReference type="ARBA" id="ARBA00022842"/>
    </source>
</evidence>
<evidence type="ECO:0000256" key="2">
    <source>
        <dbReference type="ARBA" id="ARBA00005582"/>
    </source>
</evidence>
<comment type="caution">
    <text evidence="7">The sequence shown here is derived from an EMBL/GenBank/DDBJ whole genome shotgun (WGS) entry which is preliminary data.</text>
</comment>
<evidence type="ECO:0000313" key="8">
    <source>
        <dbReference type="Proteomes" id="UP000254720"/>
    </source>
</evidence>
<dbReference type="GO" id="GO:0016818">
    <property type="term" value="F:hydrolase activity, acting on acid anhydrides, in phosphorus-containing anhydrides"/>
    <property type="evidence" value="ECO:0007669"/>
    <property type="project" value="TreeGrafter"/>
</dbReference>
<gene>
    <name evidence="7" type="ORF">C8D86_104120</name>
</gene>
<dbReference type="Proteomes" id="UP000254720">
    <property type="component" value="Unassembled WGS sequence"/>
</dbReference>
<dbReference type="InterPro" id="IPR000086">
    <property type="entry name" value="NUDIX_hydrolase_dom"/>
</dbReference>
<dbReference type="RefSeq" id="WP_114833758.1">
    <property type="nucleotide sequence ID" value="NZ_LR699114.1"/>
</dbReference>
<feature type="domain" description="Nudix hydrolase" evidence="6">
    <location>
        <begin position="21"/>
        <end position="156"/>
    </location>
</feature>
<dbReference type="SUPFAM" id="SSF55811">
    <property type="entry name" value="Nudix"/>
    <property type="match status" value="1"/>
</dbReference>
<dbReference type="InterPro" id="IPR020084">
    <property type="entry name" value="NUDIX_hydrolase_CS"/>
</dbReference>
<dbReference type="AlphaFoldDB" id="A0A370GYS6"/>
<evidence type="ECO:0000259" key="6">
    <source>
        <dbReference type="PROSITE" id="PS51462"/>
    </source>
</evidence>
<keyword evidence="5" id="KW-0460">Magnesium</keyword>
<sequence length="156" mass="17960">MAKTIKTIRKVDILQTDEALFKHHYVGCLVLSKDNKVLLQQRGHNWHSFPGYLSEFGGRIAPNETPLEALVRELKEELGAQVNEKEVISLGVISEAVTHYSKLVYVYFWHDKRGTITGCYEGEACYFDDVNTALEHAKIMDSARWLLYECKKRKLL</sequence>
<keyword evidence="3" id="KW-0479">Metal-binding</keyword>
<evidence type="ECO:0000313" key="7">
    <source>
        <dbReference type="EMBL" id="RDI46993.1"/>
    </source>
</evidence>
<accession>A0A370GYS6</accession>
<dbReference type="EMBL" id="QQAX01000004">
    <property type="protein sequence ID" value="RDI46993.1"/>
    <property type="molecule type" value="Genomic_DNA"/>
</dbReference>
<dbReference type="PANTHER" id="PTHR43758">
    <property type="entry name" value="7,8-DIHYDRO-8-OXOGUANINE TRIPHOSPHATASE"/>
    <property type="match status" value="1"/>
</dbReference>
<name>A0A370GYS6_9COXI</name>
<evidence type="ECO:0000256" key="1">
    <source>
        <dbReference type="ARBA" id="ARBA00001946"/>
    </source>
</evidence>
<proteinExistence type="inferred from homology"/>
<dbReference type="Gene3D" id="3.90.79.10">
    <property type="entry name" value="Nucleoside Triphosphate Pyrophosphohydrolase"/>
    <property type="match status" value="1"/>
</dbReference>
<dbReference type="PROSITE" id="PS51462">
    <property type="entry name" value="NUDIX"/>
    <property type="match status" value="1"/>
</dbReference>
<keyword evidence="8" id="KW-1185">Reference proteome</keyword>
<evidence type="ECO:0000256" key="3">
    <source>
        <dbReference type="ARBA" id="ARBA00022723"/>
    </source>
</evidence>
<dbReference type="OrthoDB" id="161692at2"/>
<dbReference type="PANTHER" id="PTHR43758:SF8">
    <property type="entry name" value="8-OXO-DGTP DIPHOSPHATASE YTKD-RELATED"/>
    <property type="match status" value="1"/>
</dbReference>
<keyword evidence="4" id="KW-0378">Hydrolase</keyword>